<feature type="compositionally biased region" description="Pro residues" evidence="1">
    <location>
        <begin position="125"/>
        <end position="135"/>
    </location>
</feature>
<feature type="transmembrane region" description="Helical" evidence="2">
    <location>
        <begin position="96"/>
        <end position="118"/>
    </location>
</feature>
<feature type="transmembrane region" description="Helical" evidence="2">
    <location>
        <begin position="49"/>
        <end position="75"/>
    </location>
</feature>
<gene>
    <name evidence="4" type="ORF">N5P18_11860</name>
</gene>
<dbReference type="EMBL" id="CP104874">
    <property type="protein sequence ID" value="WWF04383.1"/>
    <property type="molecule type" value="Genomic_DNA"/>
</dbReference>
<evidence type="ECO:0000313" key="4">
    <source>
        <dbReference type="EMBL" id="WWF04383.1"/>
    </source>
</evidence>
<feature type="compositionally biased region" description="Basic residues" evidence="1">
    <location>
        <begin position="136"/>
        <end position="148"/>
    </location>
</feature>
<protein>
    <submittedName>
        <fullName evidence="4">Uncharacterized protein</fullName>
    </submittedName>
</protein>
<dbReference type="RefSeq" id="WP_338537784.1">
    <property type="nucleotide sequence ID" value="NZ_CP104874.1"/>
</dbReference>
<feature type="chain" id="PRO_5046017256" evidence="3">
    <location>
        <begin position="26"/>
        <end position="161"/>
    </location>
</feature>
<evidence type="ECO:0000256" key="3">
    <source>
        <dbReference type="SAM" id="SignalP"/>
    </source>
</evidence>
<organism evidence="4 5">
    <name type="scientific">Janibacter terrae</name>
    <dbReference type="NCBI Taxonomy" id="103817"/>
    <lineage>
        <taxon>Bacteria</taxon>
        <taxon>Bacillati</taxon>
        <taxon>Actinomycetota</taxon>
        <taxon>Actinomycetes</taxon>
        <taxon>Micrococcales</taxon>
        <taxon>Intrasporangiaceae</taxon>
        <taxon>Janibacter</taxon>
    </lineage>
</organism>
<feature type="region of interest" description="Disordered" evidence="1">
    <location>
        <begin position="121"/>
        <end position="161"/>
    </location>
</feature>
<keyword evidence="5" id="KW-1185">Reference proteome</keyword>
<feature type="signal peptide" evidence="3">
    <location>
        <begin position="1"/>
        <end position="25"/>
    </location>
</feature>
<reference evidence="4 5" key="1">
    <citation type="submission" date="2022-09" db="EMBL/GenBank/DDBJ databases">
        <title>Complete genome sequence of Janibacter terrae strain COS04-44, PCL-degrading bacteria isolated from oil spilled coast.</title>
        <authorList>
            <person name="Park H."/>
            <person name="Kim J.Y."/>
            <person name="An S.H."/>
            <person name="Lee C.M."/>
            <person name="Weon H.-Y."/>
        </authorList>
    </citation>
    <scope>NUCLEOTIDE SEQUENCE [LARGE SCALE GENOMIC DNA]</scope>
    <source>
        <strain evidence="4 5">COS04-44</strain>
    </source>
</reference>
<evidence type="ECO:0000256" key="2">
    <source>
        <dbReference type="SAM" id="Phobius"/>
    </source>
</evidence>
<keyword evidence="2" id="KW-0472">Membrane</keyword>
<keyword evidence="2" id="KW-0812">Transmembrane</keyword>
<dbReference type="Proteomes" id="UP001381003">
    <property type="component" value="Chromosome"/>
</dbReference>
<name>A0ABZ2FDS7_9MICO</name>
<proteinExistence type="predicted"/>
<accession>A0ABZ2FDS7</accession>
<sequence>MRRTTTVALAGAGLLGGAALTTATAAGTARLLDGVAATGSDPAAAVAGLASLLATLVAGWLTSCLGLSIATTLPGGLGRLARRVRDRVTPAIVRRWAAVALGASVTATVLPGTAVAAVRLEHGDPPSPGGEPRPGPRPRPRRRTRRHSPRPDGAHQAPGSR</sequence>
<keyword evidence="2" id="KW-1133">Transmembrane helix</keyword>
<evidence type="ECO:0000256" key="1">
    <source>
        <dbReference type="SAM" id="MobiDB-lite"/>
    </source>
</evidence>
<keyword evidence="3" id="KW-0732">Signal</keyword>
<evidence type="ECO:0000313" key="5">
    <source>
        <dbReference type="Proteomes" id="UP001381003"/>
    </source>
</evidence>